<dbReference type="GO" id="GO:0004672">
    <property type="term" value="F:protein kinase activity"/>
    <property type="evidence" value="ECO:0007669"/>
    <property type="project" value="InterPro"/>
</dbReference>
<dbReference type="Pfam" id="PF14479">
    <property type="entry name" value="HeLo"/>
    <property type="match status" value="1"/>
</dbReference>
<evidence type="ECO:0000259" key="1">
    <source>
        <dbReference type="PROSITE" id="PS50011"/>
    </source>
</evidence>
<evidence type="ECO:0000313" key="3">
    <source>
        <dbReference type="Proteomes" id="UP000240883"/>
    </source>
</evidence>
<dbReference type="Gene3D" id="1.20.120.1020">
    <property type="entry name" value="Prion-inhibition and propagation, HeLo domain"/>
    <property type="match status" value="1"/>
</dbReference>
<dbReference type="EMBL" id="KZ678142">
    <property type="protein sequence ID" value="PSN61902.1"/>
    <property type="molecule type" value="Genomic_DNA"/>
</dbReference>
<feature type="domain" description="Protein kinase" evidence="1">
    <location>
        <begin position="320"/>
        <end position="622"/>
    </location>
</feature>
<evidence type="ECO:0000313" key="2">
    <source>
        <dbReference type="EMBL" id="PSN61902.1"/>
    </source>
</evidence>
<keyword evidence="3" id="KW-1185">Reference proteome</keyword>
<dbReference type="InterPro" id="IPR056002">
    <property type="entry name" value="DUF7580"/>
</dbReference>
<reference evidence="2 3" key="1">
    <citation type="journal article" date="2018" name="Front. Microbiol.">
        <title>Genome-Wide Analysis of Corynespora cassiicola Leaf Fall Disease Putative Effectors.</title>
        <authorList>
            <person name="Lopez D."/>
            <person name="Ribeiro S."/>
            <person name="Label P."/>
            <person name="Fumanal B."/>
            <person name="Venisse J.S."/>
            <person name="Kohler A."/>
            <person name="de Oliveira R.R."/>
            <person name="Labutti K."/>
            <person name="Lipzen A."/>
            <person name="Lail K."/>
            <person name="Bauer D."/>
            <person name="Ohm R.A."/>
            <person name="Barry K.W."/>
            <person name="Spatafora J."/>
            <person name="Grigoriev I.V."/>
            <person name="Martin F.M."/>
            <person name="Pujade-Renaud V."/>
        </authorList>
    </citation>
    <scope>NUCLEOTIDE SEQUENCE [LARGE SCALE GENOMIC DNA]</scope>
    <source>
        <strain evidence="2 3">Philippines</strain>
    </source>
</reference>
<dbReference type="OrthoDB" id="1911848at2759"/>
<name>A0A2T2N8W8_CORCC</name>
<dbReference type="InterPro" id="IPR029498">
    <property type="entry name" value="HeLo_dom"/>
</dbReference>
<dbReference type="InterPro" id="IPR038305">
    <property type="entry name" value="HeLo_sf"/>
</dbReference>
<proteinExistence type="predicted"/>
<organism evidence="2 3">
    <name type="scientific">Corynespora cassiicola Philippines</name>
    <dbReference type="NCBI Taxonomy" id="1448308"/>
    <lineage>
        <taxon>Eukaryota</taxon>
        <taxon>Fungi</taxon>
        <taxon>Dikarya</taxon>
        <taxon>Ascomycota</taxon>
        <taxon>Pezizomycotina</taxon>
        <taxon>Dothideomycetes</taxon>
        <taxon>Pleosporomycetidae</taxon>
        <taxon>Pleosporales</taxon>
        <taxon>Corynesporascaceae</taxon>
        <taxon>Corynespora</taxon>
    </lineage>
</organism>
<sequence>MGDPLSVLGAAVGVTSLIIQLTDECVKGYKLYNEASNLPQTHRYLLVRFHIEQQRFLNFALEAGILHADGAICSTLQINRSLLLGILAETKTLFESFAAANGRYEKVSEERHINWDDHLEPANDLMSLLCIKEDDDTRQKRPTSTSKRTEAVGRLRGLRTSITQTAKNLRTIVVEPKRLVWAAVGKESFENLISKVGDLNSFLIALLDSSQVRRLQDSMTATYLEILQLRNDVVNLQILVEGLSPAIRSQRELPLGLDPVNSALSQAALEEQATQEKKKNYLRHLAQVKIQLTEIDELDKNEGTSDLSDPANTQLPLVDFQFEERIPESKEIRTWATYRDKSVWIEWKNIPAGNTICPSDVQIQRRIGLLTDLLRSVKPDGFRAAPCLGYIKTADVYDATHFGIVFEGPSATWPTMKTLRELLGNTPKPSLSERMALCAILARCIHSLHAVNWLHKALRADNIVFVSSSGSPNLDTPFVSGFELSRPSNMDQWSEKPGFEPAKDMYRHPNAQSSQSDGNYRKSYDIYSLGIVLTEIALWKRIEDVLGLENLSKVKPLTLRGIRSQLLKQPSTVNAKSEESCLQRVASSCGDTLRDVVERCLTMDIESKPEYSSPALGPKKILVLDLVKKLEHIAKAV</sequence>
<dbReference type="Pfam" id="PF24476">
    <property type="entry name" value="DUF7580"/>
    <property type="match status" value="1"/>
</dbReference>
<dbReference type="PANTHER" id="PTHR37542">
    <property type="entry name" value="HELO DOMAIN-CONTAINING PROTEIN-RELATED"/>
    <property type="match status" value="1"/>
</dbReference>
<dbReference type="GO" id="GO:0005524">
    <property type="term" value="F:ATP binding"/>
    <property type="evidence" value="ECO:0007669"/>
    <property type="project" value="InterPro"/>
</dbReference>
<dbReference type="InterPro" id="IPR011009">
    <property type="entry name" value="Kinase-like_dom_sf"/>
</dbReference>
<dbReference type="PROSITE" id="PS50011">
    <property type="entry name" value="PROTEIN_KINASE_DOM"/>
    <property type="match status" value="1"/>
</dbReference>
<dbReference type="PANTHER" id="PTHR37542:SF1">
    <property type="entry name" value="PRION-INHIBITION AND PROPAGATION HELO DOMAIN-CONTAINING PROTEIN"/>
    <property type="match status" value="1"/>
</dbReference>
<dbReference type="Gene3D" id="1.10.510.10">
    <property type="entry name" value="Transferase(Phosphotransferase) domain 1"/>
    <property type="match status" value="1"/>
</dbReference>
<accession>A0A2T2N8W8</accession>
<dbReference type="Proteomes" id="UP000240883">
    <property type="component" value="Unassembled WGS sequence"/>
</dbReference>
<gene>
    <name evidence="2" type="ORF">BS50DRAFT_624691</name>
</gene>
<dbReference type="AlphaFoldDB" id="A0A2T2N8W8"/>
<dbReference type="InterPro" id="IPR000719">
    <property type="entry name" value="Prot_kinase_dom"/>
</dbReference>
<protein>
    <recommendedName>
        <fullName evidence="1">Protein kinase domain-containing protein</fullName>
    </recommendedName>
</protein>
<dbReference type="SUPFAM" id="SSF56112">
    <property type="entry name" value="Protein kinase-like (PK-like)"/>
    <property type="match status" value="1"/>
</dbReference>